<protein>
    <submittedName>
        <fullName evidence="6">Response regulator transcription factor</fullName>
    </submittedName>
</protein>
<reference evidence="6" key="1">
    <citation type="submission" date="2022-01" db="EMBL/GenBank/DDBJ databases">
        <authorList>
            <person name="Jo J.-H."/>
            <person name="Im W.-T."/>
        </authorList>
    </citation>
    <scope>NUCLEOTIDE SEQUENCE</scope>
    <source>
        <strain evidence="6">NA20</strain>
    </source>
</reference>
<dbReference type="InterPro" id="IPR039420">
    <property type="entry name" value="WalR-like"/>
</dbReference>
<dbReference type="SMART" id="SM00448">
    <property type="entry name" value="REC"/>
    <property type="match status" value="1"/>
</dbReference>
<dbReference type="InterPro" id="IPR001789">
    <property type="entry name" value="Sig_transdc_resp-reg_receiver"/>
</dbReference>
<evidence type="ECO:0000256" key="2">
    <source>
        <dbReference type="ARBA" id="ARBA00023125"/>
    </source>
</evidence>
<organism evidence="6 7">
    <name type="scientific">Terrimonas ginsenosidimutans</name>
    <dbReference type="NCBI Taxonomy" id="2908004"/>
    <lineage>
        <taxon>Bacteria</taxon>
        <taxon>Pseudomonadati</taxon>
        <taxon>Bacteroidota</taxon>
        <taxon>Chitinophagia</taxon>
        <taxon>Chitinophagales</taxon>
        <taxon>Chitinophagaceae</taxon>
        <taxon>Terrimonas</taxon>
    </lineage>
</organism>
<dbReference type="InterPro" id="IPR058245">
    <property type="entry name" value="NreC/VraR/RcsB-like_REC"/>
</dbReference>
<dbReference type="PROSITE" id="PS50110">
    <property type="entry name" value="RESPONSE_REGULATORY"/>
    <property type="match status" value="1"/>
</dbReference>
<dbReference type="SUPFAM" id="SSF52172">
    <property type="entry name" value="CheY-like"/>
    <property type="match status" value="1"/>
</dbReference>
<dbReference type="PROSITE" id="PS50043">
    <property type="entry name" value="HTH_LUXR_2"/>
    <property type="match status" value="1"/>
</dbReference>
<dbReference type="SUPFAM" id="SSF46894">
    <property type="entry name" value="C-terminal effector domain of the bipartite response regulators"/>
    <property type="match status" value="1"/>
</dbReference>
<dbReference type="Proteomes" id="UP001165367">
    <property type="component" value="Unassembled WGS sequence"/>
</dbReference>
<evidence type="ECO:0000259" key="5">
    <source>
        <dbReference type="PROSITE" id="PS50110"/>
    </source>
</evidence>
<feature type="domain" description="Response regulatory" evidence="5">
    <location>
        <begin position="4"/>
        <end position="124"/>
    </location>
</feature>
<name>A0ABS9KMZ2_9BACT</name>
<evidence type="ECO:0000313" key="7">
    <source>
        <dbReference type="Proteomes" id="UP001165367"/>
    </source>
</evidence>
<keyword evidence="7" id="KW-1185">Reference proteome</keyword>
<dbReference type="PANTHER" id="PTHR43214">
    <property type="entry name" value="TWO-COMPONENT RESPONSE REGULATOR"/>
    <property type="match status" value="1"/>
</dbReference>
<keyword evidence="2" id="KW-0238">DNA-binding</keyword>
<dbReference type="InterPro" id="IPR011006">
    <property type="entry name" value="CheY-like_superfamily"/>
</dbReference>
<dbReference type="Pfam" id="PF00072">
    <property type="entry name" value="Response_reg"/>
    <property type="match status" value="1"/>
</dbReference>
<dbReference type="InterPro" id="IPR000792">
    <property type="entry name" value="Tscrpt_reg_LuxR_C"/>
</dbReference>
<comment type="caution">
    <text evidence="6">The sequence shown here is derived from an EMBL/GenBank/DDBJ whole genome shotgun (WGS) entry which is preliminary data.</text>
</comment>
<sequence>MVFKIAMAEDNAVNRNTFLQKIKVSGRMELIFAAANGNECLAELKGLPHGLVPQVLFMDLEMPDLNGIETIRIAKALYPQIHFIVLTVFDDDEKIFEAIKAGASGYLLKHESAAVLENAVVEVLETGGAPMSPAIARKALVLLSRSTESAATDSSEASSMPVNITEREKQILQLMVNGWDAKRIASELHLSVLTVRKHIANIYEKLHVNSRAQIITLAHKNRWLQN</sequence>
<dbReference type="RefSeq" id="WP_237869297.1">
    <property type="nucleotide sequence ID" value="NZ_JAKLTR010000003.1"/>
</dbReference>
<keyword evidence="1 3" id="KW-0597">Phosphoprotein</keyword>
<dbReference type="CDD" id="cd17535">
    <property type="entry name" value="REC_NarL-like"/>
    <property type="match status" value="1"/>
</dbReference>
<evidence type="ECO:0000256" key="3">
    <source>
        <dbReference type="PROSITE-ProRule" id="PRU00169"/>
    </source>
</evidence>
<dbReference type="Gene3D" id="3.40.50.2300">
    <property type="match status" value="1"/>
</dbReference>
<feature type="modified residue" description="4-aspartylphosphate" evidence="3">
    <location>
        <position position="59"/>
    </location>
</feature>
<dbReference type="InterPro" id="IPR016032">
    <property type="entry name" value="Sig_transdc_resp-reg_C-effctor"/>
</dbReference>
<dbReference type="Pfam" id="PF00196">
    <property type="entry name" value="GerE"/>
    <property type="match status" value="1"/>
</dbReference>
<dbReference type="CDD" id="cd06170">
    <property type="entry name" value="LuxR_C_like"/>
    <property type="match status" value="1"/>
</dbReference>
<feature type="domain" description="HTH luxR-type" evidence="4">
    <location>
        <begin position="157"/>
        <end position="222"/>
    </location>
</feature>
<accession>A0ABS9KMZ2</accession>
<dbReference type="PRINTS" id="PR00038">
    <property type="entry name" value="HTHLUXR"/>
</dbReference>
<dbReference type="PANTHER" id="PTHR43214:SF37">
    <property type="entry name" value="TRANSCRIPTIONAL REGULATORY PROTEIN YDFI"/>
    <property type="match status" value="1"/>
</dbReference>
<evidence type="ECO:0000313" key="6">
    <source>
        <dbReference type="EMBL" id="MCG2613684.1"/>
    </source>
</evidence>
<gene>
    <name evidence="6" type="ORF">LZZ85_05305</name>
</gene>
<dbReference type="EMBL" id="JAKLTR010000003">
    <property type="protein sequence ID" value="MCG2613684.1"/>
    <property type="molecule type" value="Genomic_DNA"/>
</dbReference>
<dbReference type="PROSITE" id="PS00622">
    <property type="entry name" value="HTH_LUXR_1"/>
    <property type="match status" value="1"/>
</dbReference>
<evidence type="ECO:0000256" key="1">
    <source>
        <dbReference type="ARBA" id="ARBA00022553"/>
    </source>
</evidence>
<dbReference type="SMART" id="SM00421">
    <property type="entry name" value="HTH_LUXR"/>
    <property type="match status" value="1"/>
</dbReference>
<proteinExistence type="predicted"/>
<evidence type="ECO:0000259" key="4">
    <source>
        <dbReference type="PROSITE" id="PS50043"/>
    </source>
</evidence>